<dbReference type="PROSITE" id="PS51257">
    <property type="entry name" value="PROKAR_LIPOPROTEIN"/>
    <property type="match status" value="1"/>
</dbReference>
<dbReference type="SUPFAM" id="SSF52047">
    <property type="entry name" value="RNI-like"/>
    <property type="match status" value="1"/>
</dbReference>
<evidence type="ECO:0008006" key="3">
    <source>
        <dbReference type="Google" id="ProtNLM"/>
    </source>
</evidence>
<reference evidence="1 2" key="1">
    <citation type="submission" date="2020-03" db="EMBL/GenBank/DDBJ databases">
        <title>Genomic Encyclopedia of Type Strains, Phase IV (KMG-IV): sequencing the most valuable type-strain genomes for metagenomic binning, comparative biology and taxonomic classification.</title>
        <authorList>
            <person name="Goeker M."/>
        </authorList>
    </citation>
    <scope>NUCLEOTIDE SEQUENCE [LARGE SCALE GENOMIC DNA]</scope>
    <source>
        <strain evidence="1 2">DSM 102865</strain>
    </source>
</reference>
<dbReference type="Proteomes" id="UP001179181">
    <property type="component" value="Unassembled WGS sequence"/>
</dbReference>
<gene>
    <name evidence="1" type="ORF">FHS68_004420</name>
</gene>
<accession>A0ABX0UQG0</accession>
<comment type="caution">
    <text evidence="1">The sequence shown here is derived from an EMBL/GenBank/DDBJ whole genome shotgun (WGS) entry which is preliminary data.</text>
</comment>
<dbReference type="Gene3D" id="3.80.10.10">
    <property type="entry name" value="Ribonuclease Inhibitor"/>
    <property type="match status" value="1"/>
</dbReference>
<organism evidence="1 2">
    <name type="scientific">Dyadobacter arcticus</name>
    <dbReference type="NCBI Taxonomy" id="1078754"/>
    <lineage>
        <taxon>Bacteria</taxon>
        <taxon>Pseudomonadati</taxon>
        <taxon>Bacteroidota</taxon>
        <taxon>Cytophagia</taxon>
        <taxon>Cytophagales</taxon>
        <taxon>Spirosomataceae</taxon>
        <taxon>Dyadobacter</taxon>
    </lineage>
</organism>
<proteinExistence type="predicted"/>
<sequence>MMVKKFFGVYAFLLLGALTSCKEKSAENLVPDSKLVRISPEFEQFLIDTKIDTDLNPDGQIKYGEIKGIDSLTILFTGNGKSLEGLEYFTDLKYLKFTGYQQPTDATNRYYYAFTAGIVKEYIPTIDTLDVSSNLHLESLECSGNSDGGGYSSSIGHLKLGKNVSLKRIISRRCMMQSLDLSGVPNLDNLDILECYNLTIVSLCENTMIRSLASSQVREFYISPKLFVKPSWETGGAVFFECK</sequence>
<dbReference type="EMBL" id="JAASQJ010000004">
    <property type="protein sequence ID" value="NIJ55233.1"/>
    <property type="molecule type" value="Genomic_DNA"/>
</dbReference>
<dbReference type="RefSeq" id="WP_167274674.1">
    <property type="nucleotide sequence ID" value="NZ_JAASQJ010000004.1"/>
</dbReference>
<keyword evidence="2" id="KW-1185">Reference proteome</keyword>
<evidence type="ECO:0000313" key="1">
    <source>
        <dbReference type="EMBL" id="NIJ55233.1"/>
    </source>
</evidence>
<dbReference type="InterPro" id="IPR032675">
    <property type="entry name" value="LRR_dom_sf"/>
</dbReference>
<evidence type="ECO:0000313" key="2">
    <source>
        <dbReference type="Proteomes" id="UP001179181"/>
    </source>
</evidence>
<protein>
    <recommendedName>
        <fullName evidence="3">Lipoprotein</fullName>
    </recommendedName>
</protein>
<name>A0ABX0UQG0_9BACT</name>